<evidence type="ECO:0000313" key="1">
    <source>
        <dbReference type="EMBL" id="RAG86233.1"/>
    </source>
</evidence>
<keyword evidence="2" id="KW-1185">Reference proteome</keyword>
<organism evidence="1 2">
    <name type="scientific">Streptacidiphilus pinicola</name>
    <dbReference type="NCBI Taxonomy" id="2219663"/>
    <lineage>
        <taxon>Bacteria</taxon>
        <taxon>Bacillati</taxon>
        <taxon>Actinomycetota</taxon>
        <taxon>Actinomycetes</taxon>
        <taxon>Kitasatosporales</taxon>
        <taxon>Streptomycetaceae</taxon>
        <taxon>Streptacidiphilus</taxon>
    </lineage>
</organism>
<proteinExistence type="predicted"/>
<evidence type="ECO:0008006" key="3">
    <source>
        <dbReference type="Google" id="ProtNLM"/>
    </source>
</evidence>
<comment type="caution">
    <text evidence="1">The sequence shown here is derived from an EMBL/GenBank/DDBJ whole genome shotgun (WGS) entry which is preliminary data.</text>
</comment>
<evidence type="ECO:0000313" key="2">
    <source>
        <dbReference type="Proteomes" id="UP000248889"/>
    </source>
</evidence>
<dbReference type="AlphaFoldDB" id="A0A2X0IRL9"/>
<reference evidence="1 2" key="1">
    <citation type="submission" date="2018-06" db="EMBL/GenBank/DDBJ databases">
        <title>Streptacidiphilus pinicola sp. nov., isolated from pine grove soil.</title>
        <authorList>
            <person name="Roh S.G."/>
            <person name="Park S."/>
            <person name="Kim M.-K."/>
            <person name="Yun B.-R."/>
            <person name="Park J."/>
            <person name="Kim M.J."/>
            <person name="Kim Y.S."/>
            <person name="Kim S.B."/>
        </authorList>
    </citation>
    <scope>NUCLEOTIDE SEQUENCE [LARGE SCALE GENOMIC DNA]</scope>
    <source>
        <strain evidence="1 2">MMS16-CNU450</strain>
    </source>
</reference>
<name>A0A2X0IRL9_9ACTN</name>
<dbReference type="RefSeq" id="WP_111500106.1">
    <property type="nucleotide sequence ID" value="NZ_QKYN01000030.1"/>
</dbReference>
<gene>
    <name evidence="1" type="ORF">DN069_07710</name>
</gene>
<dbReference type="EMBL" id="QKYN01000030">
    <property type="protein sequence ID" value="RAG86233.1"/>
    <property type="molecule type" value="Genomic_DNA"/>
</dbReference>
<sequence length="125" mass="13717">MSHTTTAEPYSAGTPAGRPLAAVYVCTGELESTALMAVTATEYARDVLGWDTVTDVRDRNRGHLLTERDGWQRLLGLIQERQVTAVITRTRAMVAADETAFEELRRELAALGATLEYVPPRRAVA</sequence>
<dbReference type="Proteomes" id="UP000248889">
    <property type="component" value="Unassembled WGS sequence"/>
</dbReference>
<protein>
    <recommendedName>
        <fullName evidence="3">Resolvase/invertase-type recombinase catalytic domain-containing protein</fullName>
    </recommendedName>
</protein>
<accession>A0A2X0IRL9</accession>